<name>A0A0A2UU03_9BACI</name>
<keyword evidence="8" id="KW-0808">Transferase</keyword>
<dbReference type="EMBL" id="AVBG01000006">
    <property type="protein sequence ID" value="KGP91369.1"/>
    <property type="molecule type" value="Genomic_DNA"/>
</dbReference>
<keyword evidence="5" id="KW-0804">Transcription</keyword>
<dbReference type="Gene3D" id="3.40.50.2300">
    <property type="match status" value="1"/>
</dbReference>
<dbReference type="GO" id="GO:0016301">
    <property type="term" value="F:kinase activity"/>
    <property type="evidence" value="ECO:0007669"/>
    <property type="project" value="UniProtKB-KW"/>
</dbReference>
<dbReference type="PANTHER" id="PTHR44591">
    <property type="entry name" value="STRESS RESPONSE REGULATOR PROTEIN 1"/>
    <property type="match status" value="1"/>
</dbReference>
<evidence type="ECO:0000256" key="6">
    <source>
        <dbReference type="PROSITE-ProRule" id="PRU00169"/>
    </source>
</evidence>
<keyword evidence="2" id="KW-0902">Two-component regulatory system</keyword>
<accession>A0A0A2UU03</accession>
<feature type="modified residue" description="4-aspartylphosphate" evidence="6">
    <location>
        <position position="52"/>
    </location>
</feature>
<evidence type="ECO:0000256" key="4">
    <source>
        <dbReference type="ARBA" id="ARBA00023125"/>
    </source>
</evidence>
<dbReference type="PROSITE" id="PS50110">
    <property type="entry name" value="RESPONSE_REGULATORY"/>
    <property type="match status" value="1"/>
</dbReference>
<dbReference type="InterPro" id="IPR011006">
    <property type="entry name" value="CheY-like_superfamily"/>
</dbReference>
<evidence type="ECO:0000259" key="7">
    <source>
        <dbReference type="PROSITE" id="PS50110"/>
    </source>
</evidence>
<dbReference type="Proteomes" id="UP000030153">
    <property type="component" value="Unassembled WGS sequence"/>
</dbReference>
<comment type="caution">
    <text evidence="8">The sequence shown here is derived from an EMBL/GenBank/DDBJ whole genome shotgun (WGS) entry which is preliminary data.</text>
</comment>
<keyword evidence="8" id="KW-0418">Kinase</keyword>
<reference evidence="8 9" key="1">
    <citation type="submission" date="2013-08" db="EMBL/GenBank/DDBJ databases">
        <title>Genome of Pontibacillus chungwhensis.</title>
        <authorList>
            <person name="Wang Q."/>
            <person name="Wang G."/>
        </authorList>
    </citation>
    <scope>NUCLEOTIDE SEQUENCE [LARGE SCALE GENOMIC DNA]</scope>
    <source>
        <strain evidence="8 9">BH030062</strain>
    </source>
</reference>
<evidence type="ECO:0000256" key="3">
    <source>
        <dbReference type="ARBA" id="ARBA00023015"/>
    </source>
</evidence>
<dbReference type="CDD" id="cd17546">
    <property type="entry name" value="REC_hyHK_CKI1_RcsC-like"/>
    <property type="match status" value="1"/>
</dbReference>
<keyword evidence="1 6" id="KW-0597">Phosphoprotein</keyword>
<evidence type="ECO:0000313" key="9">
    <source>
        <dbReference type="Proteomes" id="UP000030153"/>
    </source>
</evidence>
<gene>
    <name evidence="8" type="ORF">N780_19230</name>
</gene>
<dbReference type="PANTHER" id="PTHR44591:SF3">
    <property type="entry name" value="RESPONSE REGULATORY DOMAIN-CONTAINING PROTEIN"/>
    <property type="match status" value="1"/>
</dbReference>
<dbReference type="InterPro" id="IPR050595">
    <property type="entry name" value="Bact_response_regulator"/>
</dbReference>
<feature type="domain" description="Response regulatory" evidence="7">
    <location>
        <begin position="3"/>
        <end position="119"/>
    </location>
</feature>
<protein>
    <submittedName>
        <fullName evidence="8">Histidine kinase</fullName>
    </submittedName>
</protein>
<dbReference type="OrthoDB" id="9797769at2"/>
<keyword evidence="9" id="KW-1185">Reference proteome</keyword>
<sequence>MKRILIADDEEVLRMLIVDTLEEEGYELEEAEDGVEAFEKVQKNDYDLLILDYMMPGMTGIEVAEQIKALNGKERMKIMMLTAKNQQKDVDASKAAGIHYYMAKPFSPLQLIELVEDILDA</sequence>
<dbReference type="SMART" id="SM00448">
    <property type="entry name" value="REC"/>
    <property type="match status" value="1"/>
</dbReference>
<dbReference type="AlphaFoldDB" id="A0A0A2UU03"/>
<evidence type="ECO:0000256" key="2">
    <source>
        <dbReference type="ARBA" id="ARBA00023012"/>
    </source>
</evidence>
<dbReference type="FunFam" id="3.40.50.2300:FF:000001">
    <property type="entry name" value="DNA-binding response regulator PhoB"/>
    <property type="match status" value="1"/>
</dbReference>
<keyword evidence="4" id="KW-0238">DNA-binding</keyword>
<evidence type="ECO:0000313" key="8">
    <source>
        <dbReference type="EMBL" id="KGP91369.1"/>
    </source>
</evidence>
<keyword evidence="3" id="KW-0805">Transcription regulation</keyword>
<evidence type="ECO:0000256" key="1">
    <source>
        <dbReference type="ARBA" id="ARBA00022553"/>
    </source>
</evidence>
<dbReference type="Pfam" id="PF00072">
    <property type="entry name" value="Response_reg"/>
    <property type="match status" value="1"/>
</dbReference>
<dbReference type="SUPFAM" id="SSF52172">
    <property type="entry name" value="CheY-like"/>
    <property type="match status" value="1"/>
</dbReference>
<dbReference type="STRING" id="1385513.N780_19230"/>
<organism evidence="8 9">
    <name type="scientific">Pontibacillus chungwhensis BH030062</name>
    <dbReference type="NCBI Taxonomy" id="1385513"/>
    <lineage>
        <taxon>Bacteria</taxon>
        <taxon>Bacillati</taxon>
        <taxon>Bacillota</taxon>
        <taxon>Bacilli</taxon>
        <taxon>Bacillales</taxon>
        <taxon>Bacillaceae</taxon>
        <taxon>Pontibacillus</taxon>
    </lineage>
</organism>
<dbReference type="RefSeq" id="WP_036782899.1">
    <property type="nucleotide sequence ID" value="NZ_AVBG01000006.1"/>
</dbReference>
<proteinExistence type="predicted"/>
<evidence type="ECO:0000256" key="5">
    <source>
        <dbReference type="ARBA" id="ARBA00023163"/>
    </source>
</evidence>
<dbReference type="GO" id="GO:0000160">
    <property type="term" value="P:phosphorelay signal transduction system"/>
    <property type="evidence" value="ECO:0007669"/>
    <property type="project" value="UniProtKB-KW"/>
</dbReference>
<dbReference type="GO" id="GO:0003677">
    <property type="term" value="F:DNA binding"/>
    <property type="evidence" value="ECO:0007669"/>
    <property type="project" value="UniProtKB-KW"/>
</dbReference>
<dbReference type="eggNOG" id="COG0745">
    <property type="taxonomic scope" value="Bacteria"/>
</dbReference>
<dbReference type="InterPro" id="IPR001789">
    <property type="entry name" value="Sig_transdc_resp-reg_receiver"/>
</dbReference>